<dbReference type="PANTHER" id="PTHR43143:SF1">
    <property type="entry name" value="SERINE_THREONINE-PROTEIN PHOSPHATASE CPPED1"/>
    <property type="match status" value="1"/>
</dbReference>
<gene>
    <name evidence="3" type="ORF">COU12_01775</name>
</gene>
<evidence type="ECO:0000313" key="3">
    <source>
        <dbReference type="EMBL" id="PIT91686.1"/>
    </source>
</evidence>
<accession>A0A2M6WFY1</accession>
<dbReference type="Proteomes" id="UP000229530">
    <property type="component" value="Unassembled WGS sequence"/>
</dbReference>
<dbReference type="EMBL" id="PFBE01000026">
    <property type="protein sequence ID" value="PIT91686.1"/>
    <property type="molecule type" value="Genomic_DNA"/>
</dbReference>
<keyword evidence="1" id="KW-0472">Membrane</keyword>
<dbReference type="InterPro" id="IPR029052">
    <property type="entry name" value="Metallo-depent_PP-like"/>
</dbReference>
<dbReference type="GO" id="GO:0016787">
    <property type="term" value="F:hydrolase activity"/>
    <property type="evidence" value="ECO:0007669"/>
    <property type="project" value="InterPro"/>
</dbReference>
<feature type="transmembrane region" description="Helical" evidence="1">
    <location>
        <begin position="16"/>
        <end position="36"/>
    </location>
</feature>
<evidence type="ECO:0000313" key="4">
    <source>
        <dbReference type="Proteomes" id="UP000229530"/>
    </source>
</evidence>
<protein>
    <submittedName>
        <fullName evidence="3">Metallophosphoesterase</fullName>
    </submittedName>
</protein>
<keyword evidence="1" id="KW-0812">Transmembrane</keyword>
<evidence type="ECO:0000259" key="2">
    <source>
        <dbReference type="Pfam" id="PF00149"/>
    </source>
</evidence>
<dbReference type="AlphaFoldDB" id="A0A2M6WFY1"/>
<feature type="transmembrane region" description="Helical" evidence="1">
    <location>
        <begin position="296"/>
        <end position="326"/>
    </location>
</feature>
<organism evidence="3 4">
    <name type="scientific">Candidatus Jorgensenbacteria bacterium CG10_big_fil_rev_8_21_14_0_10_54_38</name>
    <dbReference type="NCBI Taxonomy" id="1974593"/>
    <lineage>
        <taxon>Bacteria</taxon>
        <taxon>Candidatus Joergenseniibacteriota</taxon>
    </lineage>
</organism>
<reference evidence="4" key="1">
    <citation type="submission" date="2017-09" db="EMBL/GenBank/DDBJ databases">
        <title>Depth-based differentiation of microbial function through sediment-hosted aquifers and enrichment of novel symbionts in the deep terrestrial subsurface.</title>
        <authorList>
            <person name="Probst A.J."/>
            <person name="Ladd B."/>
            <person name="Jarett J.K."/>
            <person name="Geller-Mcgrath D.E."/>
            <person name="Sieber C.M.K."/>
            <person name="Emerson J.B."/>
            <person name="Anantharaman K."/>
            <person name="Thomas B.C."/>
            <person name="Malmstrom R."/>
            <person name="Stieglmeier M."/>
            <person name="Klingl A."/>
            <person name="Woyke T."/>
            <person name="Ryan C.M."/>
            <person name="Banfield J.F."/>
        </authorList>
    </citation>
    <scope>NUCLEOTIDE SEQUENCE [LARGE SCALE GENOMIC DNA]</scope>
</reference>
<sequence length="348" mass="40708">MSLKDNFKKYFSKKRHIAAVVVIVILLTIIGLNDYLPVGTGNYNQKQIDKIHSSAPLDNFSFAVMGDNKNSFKIFSKILKDIDNNHYTFAIDVGDLVYDGEKAKYRIFYNMIKNEQTPFLVAVGNHDIREGGAENYFDIFGKFYYSFDYGNSLFVVLDDANETRIDTVQMKWLEEQLQRNYQHKFVFLHVPAFDPRSNINHSLSDKQNAQEFINLMEKYKVDTVFASHIHAYFDETKNGINYVITGGAGSELMGTDLNHYFYHYIKVEVNGDKVNKEVIRFPSPDYNWFDRFFYNIWLYINAFWVTHKLLVILILIIFILLIDLFIGKVKNYLKEFAAIPAKRDKRNT</sequence>
<feature type="domain" description="Calcineurin-like phosphoesterase" evidence="2">
    <location>
        <begin position="61"/>
        <end position="232"/>
    </location>
</feature>
<dbReference type="PANTHER" id="PTHR43143">
    <property type="entry name" value="METALLOPHOSPHOESTERASE, CALCINEURIN SUPERFAMILY"/>
    <property type="match status" value="1"/>
</dbReference>
<evidence type="ECO:0000256" key="1">
    <source>
        <dbReference type="SAM" id="Phobius"/>
    </source>
</evidence>
<dbReference type="InterPro" id="IPR004843">
    <property type="entry name" value="Calcineurin-like_PHP"/>
</dbReference>
<proteinExistence type="predicted"/>
<comment type="caution">
    <text evidence="3">The sequence shown here is derived from an EMBL/GenBank/DDBJ whole genome shotgun (WGS) entry which is preliminary data.</text>
</comment>
<dbReference type="InterPro" id="IPR051918">
    <property type="entry name" value="STPP_CPPED1"/>
</dbReference>
<keyword evidence="1" id="KW-1133">Transmembrane helix</keyword>
<dbReference type="SUPFAM" id="SSF56300">
    <property type="entry name" value="Metallo-dependent phosphatases"/>
    <property type="match status" value="1"/>
</dbReference>
<dbReference type="Gene3D" id="3.60.21.10">
    <property type="match status" value="1"/>
</dbReference>
<name>A0A2M6WFY1_9BACT</name>
<dbReference type="Pfam" id="PF00149">
    <property type="entry name" value="Metallophos"/>
    <property type="match status" value="1"/>
</dbReference>